<dbReference type="Proteomes" id="UP001218218">
    <property type="component" value="Unassembled WGS sequence"/>
</dbReference>
<dbReference type="AlphaFoldDB" id="A0AAD6ZJX6"/>
<evidence type="ECO:0000313" key="3">
    <source>
        <dbReference type="Proteomes" id="UP001218218"/>
    </source>
</evidence>
<protein>
    <submittedName>
        <fullName evidence="2">Uncharacterized protein</fullName>
    </submittedName>
</protein>
<keyword evidence="1" id="KW-0732">Signal</keyword>
<evidence type="ECO:0000313" key="2">
    <source>
        <dbReference type="EMBL" id="KAJ7325510.1"/>
    </source>
</evidence>
<keyword evidence="3" id="KW-1185">Reference proteome</keyword>
<gene>
    <name evidence="2" type="ORF">DFH08DRAFT_817183</name>
</gene>
<dbReference type="SUPFAM" id="SSF49695">
    <property type="entry name" value="gamma-Crystallin-like"/>
    <property type="match status" value="1"/>
</dbReference>
<organism evidence="2 3">
    <name type="scientific">Mycena albidolilacea</name>
    <dbReference type="NCBI Taxonomy" id="1033008"/>
    <lineage>
        <taxon>Eukaryota</taxon>
        <taxon>Fungi</taxon>
        <taxon>Dikarya</taxon>
        <taxon>Basidiomycota</taxon>
        <taxon>Agaricomycotina</taxon>
        <taxon>Agaricomycetes</taxon>
        <taxon>Agaricomycetidae</taxon>
        <taxon>Agaricales</taxon>
        <taxon>Marasmiineae</taxon>
        <taxon>Mycenaceae</taxon>
        <taxon>Mycena</taxon>
    </lineage>
</organism>
<dbReference type="InterPro" id="IPR011024">
    <property type="entry name" value="G_crystallin-like"/>
</dbReference>
<name>A0AAD6ZJX6_9AGAR</name>
<evidence type="ECO:0000256" key="1">
    <source>
        <dbReference type="SAM" id="SignalP"/>
    </source>
</evidence>
<feature type="chain" id="PRO_5042088943" evidence="1">
    <location>
        <begin position="20"/>
        <end position="137"/>
    </location>
</feature>
<comment type="caution">
    <text evidence="2">The sequence shown here is derived from an EMBL/GenBank/DDBJ whole genome shotgun (WGS) entry which is preliminary data.</text>
</comment>
<proteinExistence type="predicted"/>
<reference evidence="2" key="1">
    <citation type="submission" date="2023-03" db="EMBL/GenBank/DDBJ databases">
        <title>Massive genome expansion in bonnet fungi (Mycena s.s.) driven by repeated elements and novel gene families across ecological guilds.</title>
        <authorList>
            <consortium name="Lawrence Berkeley National Laboratory"/>
            <person name="Harder C.B."/>
            <person name="Miyauchi S."/>
            <person name="Viragh M."/>
            <person name="Kuo A."/>
            <person name="Thoen E."/>
            <person name="Andreopoulos B."/>
            <person name="Lu D."/>
            <person name="Skrede I."/>
            <person name="Drula E."/>
            <person name="Henrissat B."/>
            <person name="Morin E."/>
            <person name="Kohler A."/>
            <person name="Barry K."/>
            <person name="LaButti K."/>
            <person name="Morin E."/>
            <person name="Salamov A."/>
            <person name="Lipzen A."/>
            <person name="Mereny Z."/>
            <person name="Hegedus B."/>
            <person name="Baldrian P."/>
            <person name="Stursova M."/>
            <person name="Weitz H."/>
            <person name="Taylor A."/>
            <person name="Grigoriev I.V."/>
            <person name="Nagy L.G."/>
            <person name="Martin F."/>
            <person name="Kauserud H."/>
        </authorList>
    </citation>
    <scope>NUCLEOTIDE SEQUENCE</scope>
    <source>
        <strain evidence="2">CBHHK002</strain>
    </source>
</reference>
<accession>A0AAD6ZJX6</accession>
<dbReference type="EMBL" id="JARIHO010000044">
    <property type="protein sequence ID" value="KAJ7325510.1"/>
    <property type="molecule type" value="Genomic_DNA"/>
</dbReference>
<feature type="signal peptide" evidence="1">
    <location>
        <begin position="1"/>
        <end position="19"/>
    </location>
</feature>
<sequence>MHFTPKSSFVALAVTAASAAIGAASAGATAATVAIGAAPVSPTPDAALVDGHVYICTDANFGGDCTNYGFTNNVCSNLPSEFQDDISSFGPDAGWVCAFYTEANCSGGIYAGANPGFTDIPGWLNDAFSSVRCVPDA</sequence>
<dbReference type="Gene3D" id="2.60.20.10">
    <property type="entry name" value="Crystallins"/>
    <property type="match status" value="1"/>
</dbReference>